<dbReference type="RefSeq" id="WP_238276941.1">
    <property type="nucleotide sequence ID" value="NZ_BPQL01000019.1"/>
</dbReference>
<organism evidence="3 4">
    <name type="scientific">Methylobacterium goesingense</name>
    <dbReference type="NCBI Taxonomy" id="243690"/>
    <lineage>
        <taxon>Bacteria</taxon>
        <taxon>Pseudomonadati</taxon>
        <taxon>Pseudomonadota</taxon>
        <taxon>Alphaproteobacteria</taxon>
        <taxon>Hyphomicrobiales</taxon>
        <taxon>Methylobacteriaceae</taxon>
        <taxon>Methylobacterium</taxon>
    </lineage>
</organism>
<comment type="caution">
    <text evidence="3">The sequence shown here is derived from an EMBL/GenBank/DDBJ whole genome shotgun (WGS) entry which is preliminary data.</text>
</comment>
<evidence type="ECO:0000313" key="4">
    <source>
        <dbReference type="Proteomes" id="UP001549145"/>
    </source>
</evidence>
<dbReference type="SUPFAM" id="SSF54060">
    <property type="entry name" value="His-Me finger endonucleases"/>
    <property type="match status" value="1"/>
</dbReference>
<reference evidence="3 4" key="1">
    <citation type="submission" date="2024-06" db="EMBL/GenBank/DDBJ databases">
        <title>Genomic Encyclopedia of Type Strains, Phase IV (KMG-IV): sequencing the most valuable type-strain genomes for metagenomic binning, comparative biology and taxonomic classification.</title>
        <authorList>
            <person name="Goeker M."/>
        </authorList>
    </citation>
    <scope>NUCLEOTIDE SEQUENCE [LARGE SCALE GENOMIC DNA]</scope>
    <source>
        <strain evidence="3 4">DSM 21331</strain>
    </source>
</reference>
<dbReference type="InterPro" id="IPR044925">
    <property type="entry name" value="His-Me_finger_sf"/>
</dbReference>
<accession>A0ABV2L1M2</accession>
<evidence type="ECO:0000313" key="3">
    <source>
        <dbReference type="EMBL" id="MET3691718.1"/>
    </source>
</evidence>
<feature type="compositionally biased region" description="Basic and acidic residues" evidence="1">
    <location>
        <begin position="192"/>
        <end position="203"/>
    </location>
</feature>
<feature type="region of interest" description="Disordered" evidence="1">
    <location>
        <begin position="177"/>
        <end position="223"/>
    </location>
</feature>
<dbReference type="InterPro" id="IPR003615">
    <property type="entry name" value="HNH_nuc"/>
</dbReference>
<dbReference type="EMBL" id="JBEPMM010000002">
    <property type="protein sequence ID" value="MET3691718.1"/>
    <property type="molecule type" value="Genomic_DNA"/>
</dbReference>
<dbReference type="Pfam" id="PF13392">
    <property type="entry name" value="HNH_3"/>
    <property type="match status" value="1"/>
</dbReference>
<dbReference type="Pfam" id="PF01381">
    <property type="entry name" value="HTH_3"/>
    <property type="match status" value="1"/>
</dbReference>
<evidence type="ECO:0000256" key="1">
    <source>
        <dbReference type="SAM" id="MobiDB-lite"/>
    </source>
</evidence>
<sequence length="223" mass="24958">MGRASSLHERILITLVREGQWEIDDQGCIWCVADRRGLKAGGSHLVPCERRRIEHRTPQGYLQVRAMIEGRRIHCGAHRLVWQHLHGDIPEGFEINHDNGLKDDNRPRNLLCGTGGENVKHAHRGGLIDQHGQKNPSAKLTDSQVAQIRLAYDKGGFTMEQLAARFGVRHQTVSKIVRGERRPKQGGPVSPGDHRHLATRRDPSSGQLLDGVEHNGMPEVRHG</sequence>
<dbReference type="InterPro" id="IPR010982">
    <property type="entry name" value="Lambda_DNA-bd_dom_sf"/>
</dbReference>
<dbReference type="CDD" id="cd00093">
    <property type="entry name" value="HTH_XRE"/>
    <property type="match status" value="1"/>
</dbReference>
<protein>
    <submittedName>
        <fullName evidence="3">DNA-binding XRE family transcriptional regulator</fullName>
    </submittedName>
</protein>
<dbReference type="Proteomes" id="UP001549145">
    <property type="component" value="Unassembled WGS sequence"/>
</dbReference>
<keyword evidence="3" id="KW-0238">DNA-binding</keyword>
<dbReference type="InterPro" id="IPR001387">
    <property type="entry name" value="Cro/C1-type_HTH"/>
</dbReference>
<keyword evidence="4" id="KW-1185">Reference proteome</keyword>
<dbReference type="Gene3D" id="1.10.10.60">
    <property type="entry name" value="Homeodomain-like"/>
    <property type="match status" value="1"/>
</dbReference>
<dbReference type="GO" id="GO:0003677">
    <property type="term" value="F:DNA binding"/>
    <property type="evidence" value="ECO:0007669"/>
    <property type="project" value="UniProtKB-KW"/>
</dbReference>
<dbReference type="PROSITE" id="PS50943">
    <property type="entry name" value="HTH_CROC1"/>
    <property type="match status" value="1"/>
</dbReference>
<proteinExistence type="predicted"/>
<gene>
    <name evidence="3" type="ORF">ABID43_001243</name>
</gene>
<name>A0ABV2L1M2_9HYPH</name>
<dbReference type="Gene3D" id="3.90.75.20">
    <property type="match status" value="1"/>
</dbReference>
<feature type="domain" description="HTH cro/C1-type" evidence="2">
    <location>
        <begin position="148"/>
        <end position="185"/>
    </location>
</feature>
<dbReference type="SUPFAM" id="SSF47413">
    <property type="entry name" value="lambda repressor-like DNA-binding domains"/>
    <property type="match status" value="1"/>
</dbReference>
<evidence type="ECO:0000259" key="2">
    <source>
        <dbReference type="PROSITE" id="PS50943"/>
    </source>
</evidence>